<accession>A0A120FYP9</accession>
<dbReference type="Proteomes" id="UP000063434">
    <property type="component" value="Unassembled WGS sequence"/>
</dbReference>
<comment type="caution">
    <text evidence="1">The sequence shown here is derived from an EMBL/GenBank/DDBJ whole genome shotgun (WGS) entry which is preliminary data.</text>
</comment>
<organism evidence="1 2">
    <name type="scientific">Pseudomonas fluorescens</name>
    <dbReference type="NCBI Taxonomy" id="294"/>
    <lineage>
        <taxon>Bacteria</taxon>
        <taxon>Pseudomonadati</taxon>
        <taxon>Pseudomonadota</taxon>
        <taxon>Gammaproteobacteria</taxon>
        <taxon>Pseudomonadales</taxon>
        <taxon>Pseudomonadaceae</taxon>
        <taxon>Pseudomonas</taxon>
    </lineage>
</organism>
<dbReference type="EMBL" id="LCYC01000048">
    <property type="protein sequence ID" value="KWV73389.1"/>
    <property type="molecule type" value="Genomic_DNA"/>
</dbReference>
<dbReference type="PATRIC" id="fig|294.195.peg.3750"/>
<name>A0A120FYP9_PSEFL</name>
<dbReference type="AlphaFoldDB" id="A0A120FYP9"/>
<gene>
    <name evidence="1" type="ORF">PFL603g_03499</name>
</gene>
<sequence>MPIEVRLSTYFSDLYDQLPNRDLDLIDAFWEHCESYGLNGWEGKIKPSWLVPYEYADRSVRIKHAKLNNLWHAHIGFPTWKPSRNPDQSYKVSDWVVHFVNRESDGYIRLVDYGFHNPFHLPSSRELA</sequence>
<evidence type="ECO:0000313" key="1">
    <source>
        <dbReference type="EMBL" id="KWV73389.1"/>
    </source>
</evidence>
<proteinExistence type="predicted"/>
<evidence type="ECO:0000313" key="2">
    <source>
        <dbReference type="Proteomes" id="UP000063434"/>
    </source>
</evidence>
<reference evidence="1 2" key="1">
    <citation type="submission" date="2015-05" db="EMBL/GenBank/DDBJ databases">
        <title>A genomic and transcriptomic approach to investigate the blue pigment phenotype in Pseudomonas fluorescens.</title>
        <authorList>
            <person name="Andreani N.A."/>
            <person name="Cardazzo B."/>
        </authorList>
    </citation>
    <scope>NUCLEOTIDE SEQUENCE [LARGE SCALE GENOMIC DNA]</scope>
    <source>
        <strain evidence="1 2">Ps_40</strain>
    </source>
</reference>
<protein>
    <submittedName>
        <fullName evidence="1">Uncharacterized protein</fullName>
    </submittedName>
</protein>